<evidence type="ECO:0000313" key="1">
    <source>
        <dbReference type="EMBL" id="PKZ52843.1"/>
    </source>
</evidence>
<gene>
    <name evidence="1" type="ORF">CYJ70_06190</name>
</gene>
<sequence length="79" mass="8871">MKELEMRYAISSSVKAPMQVDSQQNAEDKKALRKSQQVKLTTIRTEPMLKINPNGLPPIANFAEILQEYANPAKLAKSQ</sequence>
<accession>A0ABX4SFV3</accession>
<comment type="caution">
    <text evidence="1">The sequence shown here is derived from an EMBL/GenBank/DDBJ whole genome shotgun (WGS) entry which is preliminary data.</text>
</comment>
<keyword evidence="2" id="KW-1185">Reference proteome</keyword>
<name>A0ABX4SFV3_9BIFI</name>
<proteinExistence type="predicted"/>
<protein>
    <submittedName>
        <fullName evidence="1">Uncharacterized protein</fullName>
    </submittedName>
</protein>
<dbReference type="EMBL" id="PKJE01000005">
    <property type="protein sequence ID" value="PKZ52843.1"/>
    <property type="molecule type" value="Genomic_DNA"/>
</dbReference>
<dbReference type="RefSeq" id="WP_080576728.1">
    <property type="nucleotide sequence ID" value="NZ_JBLLPJ010000003.1"/>
</dbReference>
<evidence type="ECO:0000313" key="2">
    <source>
        <dbReference type="Proteomes" id="UP000234904"/>
    </source>
</evidence>
<organism evidence="1 2">
    <name type="scientific">Gardnerella pickettii</name>
    <dbReference type="NCBI Taxonomy" id="2914924"/>
    <lineage>
        <taxon>Bacteria</taxon>
        <taxon>Bacillati</taxon>
        <taxon>Actinomycetota</taxon>
        <taxon>Actinomycetes</taxon>
        <taxon>Bifidobacteriales</taxon>
        <taxon>Bifidobacteriaceae</taxon>
        <taxon>Gardnerella</taxon>
    </lineage>
</organism>
<dbReference type="Proteomes" id="UP000234904">
    <property type="component" value="Unassembled WGS sequence"/>
</dbReference>
<reference evidence="1 2" key="1">
    <citation type="submission" date="2017-12" db="EMBL/GenBank/DDBJ databases">
        <title>Phylogenetic diversity of female urinary microbiome.</title>
        <authorList>
            <person name="Thomas-White K."/>
            <person name="Wolfe A.J."/>
        </authorList>
    </citation>
    <scope>NUCLEOTIDE SEQUENCE [LARGE SCALE GENOMIC DNA]</scope>
    <source>
        <strain evidence="1 2">UMB0833</strain>
    </source>
</reference>